<evidence type="ECO:0000313" key="2">
    <source>
        <dbReference type="EMBL" id="QVV88745.1"/>
    </source>
</evidence>
<keyword evidence="1" id="KW-1133">Transmembrane helix</keyword>
<gene>
    <name evidence="2" type="ORF">KHC33_15720</name>
</gene>
<evidence type="ECO:0008006" key="4">
    <source>
        <dbReference type="Google" id="ProtNLM"/>
    </source>
</evidence>
<feature type="transmembrane region" description="Helical" evidence="1">
    <location>
        <begin position="437"/>
        <end position="457"/>
    </location>
</feature>
<dbReference type="AlphaFoldDB" id="A0A8E7AWP2"/>
<dbReference type="SUPFAM" id="SSF49464">
    <property type="entry name" value="Carboxypeptidase regulatory domain-like"/>
    <property type="match status" value="1"/>
</dbReference>
<accession>A0A8E7AWP2</accession>
<evidence type="ECO:0000313" key="3">
    <source>
        <dbReference type="Proteomes" id="UP000680656"/>
    </source>
</evidence>
<keyword evidence="1" id="KW-0812">Transmembrane</keyword>
<protein>
    <recommendedName>
        <fullName evidence="4">PEGA domain-containing protein</fullName>
    </recommendedName>
</protein>
<dbReference type="KEGG" id="mrtj:KHC33_15720"/>
<dbReference type="GeneID" id="65098662"/>
<dbReference type="Proteomes" id="UP000680656">
    <property type="component" value="Chromosome"/>
</dbReference>
<proteinExistence type="predicted"/>
<sequence>MHIPAAGIVSICLILSMCLVSGSSVMVIVFEQSDRTALIPEAIIYADGKIAGKTDLNGAFNLSFEGYHPNIRVAKGGYTDWTGTFAENDTAILVPLQVRNSTLFVEVFDADTLIPVQNAHIIATSEDGSREDGYTGPEGKIQLALRSDKVYNLEITAQNFQVVHDTVVTSGDSSTVQYSLVRNDRISIRVLDSLSGYPVTSAHVQIDGTKAGITNDRGVLISNTSRNVEHIFDISAEGYESTHLARSISFEDQVVDIPLVKAKTTIFVSVYNKDQMPLSKSRVKMDGSLQGVTNEFGRIMIPSLEMKPYEFTVTRDGYKENMVSFTPGNETSDLIIVLESEFVDLEVLAQNSNGNPLSNVSVYLLGENQEPLNTNETGFDGICVLPAIEEKSYRIKAEKGGYYPNTTTASTKTNPNHIILHTPDTIQSVSSSGEIPWFYGIGVVVLIVAGVGVYLILSKRNRPYRRGRSNRRRSL</sequence>
<keyword evidence="3" id="KW-1185">Reference proteome</keyword>
<organism evidence="2 3">
    <name type="scientific">Methanospirillum purgamenti</name>
    <dbReference type="NCBI Taxonomy" id="2834276"/>
    <lineage>
        <taxon>Archaea</taxon>
        <taxon>Methanobacteriati</taxon>
        <taxon>Methanobacteriota</taxon>
        <taxon>Stenosarchaea group</taxon>
        <taxon>Methanomicrobia</taxon>
        <taxon>Methanomicrobiales</taxon>
        <taxon>Methanospirillaceae</taxon>
        <taxon>Methanospirillum</taxon>
    </lineage>
</organism>
<evidence type="ECO:0000256" key="1">
    <source>
        <dbReference type="SAM" id="Phobius"/>
    </source>
</evidence>
<keyword evidence="1" id="KW-0472">Membrane</keyword>
<reference evidence="2 3" key="1">
    <citation type="submission" date="2021-05" db="EMBL/GenBank/DDBJ databases">
        <title>A novel Methanospirillum isolate from a pyrite-forming mixed culture.</title>
        <authorList>
            <person name="Bunk B."/>
            <person name="Sproer C."/>
            <person name="Spring S."/>
            <person name="Pester M."/>
        </authorList>
    </citation>
    <scope>NUCLEOTIDE SEQUENCE [LARGE SCALE GENOMIC DNA]</scope>
    <source>
        <strain evidence="2 3">J.3.6.1-F.2.7.3</strain>
    </source>
</reference>
<name>A0A8E7AWP2_9EURY</name>
<dbReference type="Gene3D" id="2.60.40.1120">
    <property type="entry name" value="Carboxypeptidase-like, regulatory domain"/>
    <property type="match status" value="1"/>
</dbReference>
<dbReference type="RefSeq" id="WP_214419548.1">
    <property type="nucleotide sequence ID" value="NZ_CP075546.1"/>
</dbReference>
<dbReference type="InterPro" id="IPR008969">
    <property type="entry name" value="CarboxyPept-like_regulatory"/>
</dbReference>
<dbReference type="EMBL" id="CP075546">
    <property type="protein sequence ID" value="QVV88745.1"/>
    <property type="molecule type" value="Genomic_DNA"/>
</dbReference>